<dbReference type="GO" id="GO:0005634">
    <property type="term" value="C:nucleus"/>
    <property type="evidence" value="ECO:0007669"/>
    <property type="project" value="TreeGrafter"/>
</dbReference>
<evidence type="ECO:0000313" key="9">
    <source>
        <dbReference type="Proteomes" id="UP000245207"/>
    </source>
</evidence>
<evidence type="ECO:0000256" key="6">
    <source>
        <dbReference type="PROSITE-ProRule" id="PRU00221"/>
    </source>
</evidence>
<dbReference type="PROSITE" id="PS50294">
    <property type="entry name" value="WD_REPEATS_REGION"/>
    <property type="match status" value="1"/>
</dbReference>
<dbReference type="SUPFAM" id="SSF50978">
    <property type="entry name" value="WD40 repeat-like"/>
    <property type="match status" value="1"/>
</dbReference>
<dbReference type="InterPro" id="IPR019775">
    <property type="entry name" value="WD40_repeat_CS"/>
</dbReference>
<dbReference type="GO" id="GO:2000001">
    <property type="term" value="P:regulation of DNA damage checkpoint"/>
    <property type="evidence" value="ECO:0007669"/>
    <property type="project" value="TreeGrafter"/>
</dbReference>
<evidence type="ECO:0000256" key="2">
    <source>
        <dbReference type="ARBA" id="ARBA00022574"/>
    </source>
</evidence>
<dbReference type="STRING" id="35608.A0A2U1MUL9"/>
<dbReference type="Pfam" id="PF00400">
    <property type="entry name" value="WD40"/>
    <property type="match status" value="2"/>
</dbReference>
<keyword evidence="2 6" id="KW-0853">WD repeat</keyword>
<dbReference type="PROSITE" id="PS50082">
    <property type="entry name" value="WD_REPEATS_2"/>
    <property type="match status" value="1"/>
</dbReference>
<sequence>MKTEGLTDYERIRLENIKRNDEMLASFKIKSKLADLIAFNKPQRSLSTHRRKYTPTVTRRSLRTQGKVPDSTGLKYKFRKQSKPQRPKTFKSQLQELEPVSMKVANTCSKSDQMLISQLKNGDVHARFKASIDLDSMKLAPKNIANILPGYIKSIKFFPSTDMRMVVVGNKYGAIGFWNVDSEKEDGDGIYKYHTNPGLVSAILIQPFSMNKITTSCYGGQIRSLDIEKEIFALSYSTDNPITCMSQQPSDVNSLYFGEGEGVVHQWDQRSRKSILSWDIHESIINTIDFNPENINIMATSSSDKTACIWDLRKLSKSKPEFVKLIVSKSPVYAAYFSPSGSFLATTSADDRIGVLSGTNYDEEFMINHNNQTGNYIPSFKGIWGWDDSYIFVGNKKKGVDVISAYTKTLVTTLKSPHMSAIPCRFDAHPFIPGMLAGATGKGQVYIWTS</sequence>
<keyword evidence="4" id="KW-0227">DNA damage</keyword>
<reference evidence="8 9" key="1">
    <citation type="journal article" date="2018" name="Mol. Plant">
        <title>The genome of Artemisia annua provides insight into the evolution of Asteraceae family and artemisinin biosynthesis.</title>
        <authorList>
            <person name="Shen Q."/>
            <person name="Zhang L."/>
            <person name="Liao Z."/>
            <person name="Wang S."/>
            <person name="Yan T."/>
            <person name="Shi P."/>
            <person name="Liu M."/>
            <person name="Fu X."/>
            <person name="Pan Q."/>
            <person name="Wang Y."/>
            <person name="Lv Z."/>
            <person name="Lu X."/>
            <person name="Zhang F."/>
            <person name="Jiang W."/>
            <person name="Ma Y."/>
            <person name="Chen M."/>
            <person name="Hao X."/>
            <person name="Li L."/>
            <person name="Tang Y."/>
            <person name="Lv G."/>
            <person name="Zhou Y."/>
            <person name="Sun X."/>
            <person name="Brodelius P.E."/>
            <person name="Rose J.K.C."/>
            <person name="Tang K."/>
        </authorList>
    </citation>
    <scope>NUCLEOTIDE SEQUENCE [LARGE SCALE GENOMIC DNA]</scope>
    <source>
        <strain evidence="9">cv. Huhao1</strain>
        <tissue evidence="8">Leaf</tissue>
    </source>
</reference>
<proteinExistence type="inferred from homology"/>
<dbReference type="PANTHER" id="PTHR14773:SF0">
    <property type="entry name" value="WD REPEAT-CONTAINING PROTEIN 76"/>
    <property type="match status" value="1"/>
</dbReference>
<comment type="similarity">
    <text evidence="1">Belongs to the WD repeat DDB2/WDR76 family.</text>
</comment>
<dbReference type="PANTHER" id="PTHR14773">
    <property type="entry name" value="WD REPEAT-CONTAINING PROTEIN 76"/>
    <property type="match status" value="1"/>
</dbReference>
<comment type="caution">
    <text evidence="8">The sequence shown here is derived from an EMBL/GenBank/DDBJ whole genome shotgun (WGS) entry which is preliminary data.</text>
</comment>
<evidence type="ECO:0000256" key="1">
    <source>
        <dbReference type="ARBA" id="ARBA00005434"/>
    </source>
</evidence>
<evidence type="ECO:0000256" key="3">
    <source>
        <dbReference type="ARBA" id="ARBA00022737"/>
    </source>
</evidence>
<keyword evidence="5" id="KW-0238">DNA-binding</keyword>
<dbReference type="SMART" id="SM00320">
    <property type="entry name" value="WD40"/>
    <property type="match status" value="4"/>
</dbReference>
<evidence type="ECO:0000256" key="5">
    <source>
        <dbReference type="ARBA" id="ARBA00023125"/>
    </source>
</evidence>
<evidence type="ECO:0000256" key="4">
    <source>
        <dbReference type="ARBA" id="ARBA00022763"/>
    </source>
</evidence>
<accession>A0A2U1MUL9</accession>
<dbReference type="InterPro" id="IPR001680">
    <property type="entry name" value="WD40_rpt"/>
</dbReference>
<dbReference type="AlphaFoldDB" id="A0A2U1MUL9"/>
<dbReference type="PROSITE" id="PS00678">
    <property type="entry name" value="WD_REPEATS_1"/>
    <property type="match status" value="1"/>
</dbReference>
<keyword evidence="9" id="KW-1185">Reference proteome</keyword>
<dbReference type="Gene3D" id="2.130.10.10">
    <property type="entry name" value="YVTN repeat-like/Quinoprotein amine dehydrogenase"/>
    <property type="match status" value="1"/>
</dbReference>
<dbReference type="InterPro" id="IPR015943">
    <property type="entry name" value="WD40/YVTN_repeat-like_dom_sf"/>
</dbReference>
<keyword evidence="3" id="KW-0677">Repeat</keyword>
<organism evidence="8 9">
    <name type="scientific">Artemisia annua</name>
    <name type="common">Sweet wormwood</name>
    <dbReference type="NCBI Taxonomy" id="35608"/>
    <lineage>
        <taxon>Eukaryota</taxon>
        <taxon>Viridiplantae</taxon>
        <taxon>Streptophyta</taxon>
        <taxon>Embryophyta</taxon>
        <taxon>Tracheophyta</taxon>
        <taxon>Spermatophyta</taxon>
        <taxon>Magnoliopsida</taxon>
        <taxon>eudicotyledons</taxon>
        <taxon>Gunneridae</taxon>
        <taxon>Pentapetalae</taxon>
        <taxon>asterids</taxon>
        <taxon>campanulids</taxon>
        <taxon>Asterales</taxon>
        <taxon>Asteraceae</taxon>
        <taxon>Asteroideae</taxon>
        <taxon>Anthemideae</taxon>
        <taxon>Artemisiinae</taxon>
        <taxon>Artemisia</taxon>
    </lineage>
</organism>
<gene>
    <name evidence="8" type="ORF">CTI12_AA340990</name>
</gene>
<dbReference type="OrthoDB" id="9890280at2759"/>
<dbReference type="EMBL" id="PKPP01004321">
    <property type="protein sequence ID" value="PWA64940.1"/>
    <property type="molecule type" value="Genomic_DNA"/>
</dbReference>
<name>A0A2U1MUL9_ARTAN</name>
<dbReference type="InterPro" id="IPR050853">
    <property type="entry name" value="WD_repeat_DNA-damage-binding"/>
</dbReference>
<dbReference type="GO" id="GO:0003677">
    <property type="term" value="F:DNA binding"/>
    <property type="evidence" value="ECO:0007669"/>
    <property type="project" value="UniProtKB-KW"/>
</dbReference>
<protein>
    <submittedName>
        <fullName evidence="8">DROUGHT SENSITIVE 1</fullName>
    </submittedName>
</protein>
<dbReference type="InterPro" id="IPR036322">
    <property type="entry name" value="WD40_repeat_dom_sf"/>
</dbReference>
<feature type="region of interest" description="Disordered" evidence="7">
    <location>
        <begin position="47"/>
        <end position="74"/>
    </location>
</feature>
<dbReference type="Proteomes" id="UP000245207">
    <property type="component" value="Unassembled WGS sequence"/>
</dbReference>
<evidence type="ECO:0000256" key="7">
    <source>
        <dbReference type="SAM" id="MobiDB-lite"/>
    </source>
</evidence>
<dbReference type="GO" id="GO:0006974">
    <property type="term" value="P:DNA damage response"/>
    <property type="evidence" value="ECO:0007669"/>
    <property type="project" value="UniProtKB-KW"/>
</dbReference>
<feature type="repeat" description="WD" evidence="6">
    <location>
        <begin position="278"/>
        <end position="320"/>
    </location>
</feature>
<evidence type="ECO:0000313" key="8">
    <source>
        <dbReference type="EMBL" id="PWA64940.1"/>
    </source>
</evidence>